<keyword evidence="3" id="KW-1185">Reference proteome</keyword>
<dbReference type="CDD" id="cd02440">
    <property type="entry name" value="AdoMet_MTases"/>
    <property type="match status" value="1"/>
</dbReference>
<dbReference type="EMBL" id="VIRS01000006">
    <property type="protein sequence ID" value="TQS45080.1"/>
    <property type="molecule type" value="Genomic_DNA"/>
</dbReference>
<dbReference type="InterPro" id="IPR029063">
    <property type="entry name" value="SAM-dependent_MTases_sf"/>
</dbReference>
<dbReference type="RefSeq" id="WP_142704529.1">
    <property type="nucleotide sequence ID" value="NZ_VIRS01000006.1"/>
</dbReference>
<dbReference type="InterPro" id="IPR041698">
    <property type="entry name" value="Methyltransf_25"/>
</dbReference>
<evidence type="ECO:0000313" key="2">
    <source>
        <dbReference type="EMBL" id="TQS45080.1"/>
    </source>
</evidence>
<dbReference type="PANTHER" id="PTHR42912:SF81">
    <property type="entry name" value="METHYLTRANSFERASE DOMAIN-CONTAINING PROTEIN"/>
    <property type="match status" value="1"/>
</dbReference>
<dbReference type="AlphaFoldDB" id="A0A545AUR5"/>
<keyword evidence="2" id="KW-0489">Methyltransferase</keyword>
<dbReference type="SUPFAM" id="SSF53335">
    <property type="entry name" value="S-adenosyl-L-methionine-dependent methyltransferases"/>
    <property type="match status" value="1"/>
</dbReference>
<dbReference type="PANTHER" id="PTHR42912">
    <property type="entry name" value="METHYLTRANSFERASE"/>
    <property type="match status" value="1"/>
</dbReference>
<dbReference type="Pfam" id="PF13649">
    <property type="entry name" value="Methyltransf_25"/>
    <property type="match status" value="1"/>
</dbReference>
<reference evidence="2 3" key="1">
    <citation type="submission" date="2019-07" db="EMBL/GenBank/DDBJ databases">
        <title>Cryptosporangium phraense sp. nov., isolated from plant litter.</title>
        <authorList>
            <person name="Suriyachadkun C."/>
        </authorList>
    </citation>
    <scope>NUCLEOTIDE SEQUENCE [LARGE SCALE GENOMIC DNA]</scope>
    <source>
        <strain evidence="2 3">A-T 5661</strain>
    </source>
</reference>
<accession>A0A545AUR5</accession>
<feature type="domain" description="Methyltransferase" evidence="1">
    <location>
        <begin position="1"/>
        <end position="93"/>
    </location>
</feature>
<sequence>MDIACGTGEPGLTLLGRYPGLQLIGIDASEATVAIAARKASGTGARYDVMSSDRLELADESVDAVVSRFGLLSFAPDPRAEAREVARVLRPGGAFSIATWDAGSKNIITYALTVSLRPWLGPPVLAAVERSEHFAMPGRRERWLTEAGLAVAGSELFTWSVEFAGEEDLWEFANDPVFLGTVTGGLDSDRLAEVRRGLLELLADYRSDDGSYALPYACRVLSGARPA</sequence>
<proteinExistence type="predicted"/>
<protein>
    <submittedName>
        <fullName evidence="2">Class I SAM-dependent methyltransferase</fullName>
    </submittedName>
</protein>
<dbReference type="InterPro" id="IPR050508">
    <property type="entry name" value="Methyltransf_Superfamily"/>
</dbReference>
<keyword evidence="2" id="KW-0808">Transferase</keyword>
<dbReference type="OrthoDB" id="9769602at2"/>
<organism evidence="2 3">
    <name type="scientific">Cryptosporangium phraense</name>
    <dbReference type="NCBI Taxonomy" id="2593070"/>
    <lineage>
        <taxon>Bacteria</taxon>
        <taxon>Bacillati</taxon>
        <taxon>Actinomycetota</taxon>
        <taxon>Actinomycetes</taxon>
        <taxon>Cryptosporangiales</taxon>
        <taxon>Cryptosporangiaceae</taxon>
        <taxon>Cryptosporangium</taxon>
    </lineage>
</organism>
<evidence type="ECO:0000259" key="1">
    <source>
        <dbReference type="Pfam" id="PF13649"/>
    </source>
</evidence>
<dbReference type="GO" id="GO:0008168">
    <property type="term" value="F:methyltransferase activity"/>
    <property type="evidence" value="ECO:0007669"/>
    <property type="project" value="UniProtKB-KW"/>
</dbReference>
<dbReference type="GO" id="GO:0032259">
    <property type="term" value="P:methylation"/>
    <property type="evidence" value="ECO:0007669"/>
    <property type="project" value="UniProtKB-KW"/>
</dbReference>
<dbReference type="Proteomes" id="UP000317982">
    <property type="component" value="Unassembled WGS sequence"/>
</dbReference>
<comment type="caution">
    <text evidence="2">The sequence shown here is derived from an EMBL/GenBank/DDBJ whole genome shotgun (WGS) entry which is preliminary data.</text>
</comment>
<gene>
    <name evidence="2" type="ORF">FL583_11315</name>
</gene>
<dbReference type="InParanoid" id="A0A545AUR5"/>
<dbReference type="Gene3D" id="3.40.50.150">
    <property type="entry name" value="Vaccinia Virus protein VP39"/>
    <property type="match status" value="1"/>
</dbReference>
<name>A0A545AUR5_9ACTN</name>
<evidence type="ECO:0000313" key="3">
    <source>
        <dbReference type="Proteomes" id="UP000317982"/>
    </source>
</evidence>